<evidence type="ECO:0000313" key="1">
    <source>
        <dbReference type="EMBL" id="CDK97853.1"/>
    </source>
</evidence>
<evidence type="ECO:0000313" key="2">
    <source>
        <dbReference type="Proteomes" id="UP000018922"/>
    </source>
</evidence>
<proteinExistence type="predicted"/>
<keyword evidence="2" id="KW-1185">Reference proteome</keyword>
<sequence>MRKSNRIYVRITPQMTDDLHKLRKTLALPTLSSSARQTLRAGLEALLDRPSMLHRSELLHIRIDLHRVAAMLSRVPEADQGRLTEVLTQLQPLLARLDKTV</sequence>
<dbReference type="KEGG" id="mgy:MGMSRv2__0638"/>
<name>V6F046_MAGGM</name>
<dbReference type="Proteomes" id="UP000018922">
    <property type="component" value="Chromosome I"/>
</dbReference>
<dbReference type="HOGENOM" id="CLU_2288091_0_0_5"/>
<reference evidence="1 2" key="1">
    <citation type="journal article" date="2014" name="Genome Announc.">
        <title>Complete genome sequence of Magnetospirillum gryphiswaldense MSR-1.</title>
        <authorList>
            <person name="Wang X."/>
            <person name="Wang Q."/>
            <person name="Zhang W."/>
            <person name="Wang Y."/>
            <person name="Li L."/>
            <person name="Wen T."/>
            <person name="Zhang T."/>
            <person name="Zhang Y."/>
            <person name="Xu J."/>
            <person name="Hu J."/>
            <person name="Li S."/>
            <person name="Liu L."/>
            <person name="Liu J."/>
            <person name="Jiang W."/>
            <person name="Tian J."/>
            <person name="Li Y."/>
            <person name="Schuler D."/>
            <person name="Wang L."/>
            <person name="Li J."/>
        </authorList>
    </citation>
    <scope>NUCLEOTIDE SEQUENCE [LARGE SCALE GENOMIC DNA]</scope>
    <source>
        <strain evidence="2">DSM 6361 / JCM 21280 / NBRC 15271 / MSR-1</strain>
    </source>
</reference>
<accession>V6F046</accession>
<organism evidence="1 2">
    <name type="scientific">Magnetospirillum gryphiswaldense (strain DSM 6361 / JCM 21280 / NBRC 15271 / MSR-1)</name>
    <dbReference type="NCBI Taxonomy" id="431944"/>
    <lineage>
        <taxon>Bacteria</taxon>
        <taxon>Pseudomonadati</taxon>
        <taxon>Pseudomonadota</taxon>
        <taxon>Alphaproteobacteria</taxon>
        <taxon>Rhodospirillales</taxon>
        <taxon>Rhodospirillaceae</taxon>
        <taxon>Magnetospirillum</taxon>
    </lineage>
</organism>
<protein>
    <submittedName>
        <fullName evidence="1">Uncharacterized protein</fullName>
    </submittedName>
</protein>
<dbReference type="AlphaFoldDB" id="V6F046"/>
<gene>
    <name evidence="1" type="ordered locus">MGMSRv2__0638</name>
</gene>
<dbReference type="EMBL" id="HG794546">
    <property type="protein sequence ID" value="CDK97853.1"/>
    <property type="molecule type" value="Genomic_DNA"/>
</dbReference>